<sequence>MLTRPLLVLTAVTGLTAVPGTASAATAPPATITVTSAQVGRAADEVVVRGTVTCTFGPATMELKVQVFQGTVGIDRITSQTAQPAPAIKCDGVEHQWSAEVQTDVLGPQWRPGEKVTVSTMIGTYRSPTDLRTYARKMHETVLAAREFVDLADLQPE</sequence>
<evidence type="ECO:0000313" key="3">
    <source>
        <dbReference type="Proteomes" id="UP001597368"/>
    </source>
</evidence>
<comment type="caution">
    <text evidence="2">The sequence shown here is derived from an EMBL/GenBank/DDBJ whole genome shotgun (WGS) entry which is preliminary data.</text>
</comment>
<protein>
    <submittedName>
        <fullName evidence="2">Uncharacterized protein</fullName>
    </submittedName>
</protein>
<name>A0ABW4TA67_9ACTN</name>
<feature type="chain" id="PRO_5046479871" evidence="1">
    <location>
        <begin position="25"/>
        <end position="157"/>
    </location>
</feature>
<dbReference type="RefSeq" id="WP_379580194.1">
    <property type="nucleotide sequence ID" value="NZ_JBHUFV010000061.1"/>
</dbReference>
<evidence type="ECO:0000313" key="2">
    <source>
        <dbReference type="EMBL" id="MFD1938287.1"/>
    </source>
</evidence>
<feature type="signal peptide" evidence="1">
    <location>
        <begin position="1"/>
        <end position="24"/>
    </location>
</feature>
<keyword evidence="3" id="KW-1185">Reference proteome</keyword>
<dbReference type="Proteomes" id="UP001597368">
    <property type="component" value="Unassembled WGS sequence"/>
</dbReference>
<reference evidence="3" key="1">
    <citation type="journal article" date="2019" name="Int. J. Syst. Evol. Microbiol.">
        <title>The Global Catalogue of Microorganisms (GCM) 10K type strain sequencing project: providing services to taxonomists for standard genome sequencing and annotation.</title>
        <authorList>
            <consortium name="The Broad Institute Genomics Platform"/>
            <consortium name="The Broad Institute Genome Sequencing Center for Infectious Disease"/>
            <person name="Wu L."/>
            <person name="Ma J."/>
        </authorList>
    </citation>
    <scope>NUCLEOTIDE SEQUENCE [LARGE SCALE GENOMIC DNA]</scope>
    <source>
        <strain evidence="3">ICMP 6774ER</strain>
    </source>
</reference>
<evidence type="ECO:0000256" key="1">
    <source>
        <dbReference type="SAM" id="SignalP"/>
    </source>
</evidence>
<accession>A0ABW4TA67</accession>
<gene>
    <name evidence="2" type="ORF">ACFSKW_43100</name>
</gene>
<keyword evidence="1" id="KW-0732">Signal</keyword>
<proteinExistence type="predicted"/>
<dbReference type="EMBL" id="JBHUFV010000061">
    <property type="protein sequence ID" value="MFD1938287.1"/>
    <property type="molecule type" value="Genomic_DNA"/>
</dbReference>
<organism evidence="2 3">
    <name type="scientific">Nonomuraea mangrovi</name>
    <dbReference type="NCBI Taxonomy" id="2316207"/>
    <lineage>
        <taxon>Bacteria</taxon>
        <taxon>Bacillati</taxon>
        <taxon>Actinomycetota</taxon>
        <taxon>Actinomycetes</taxon>
        <taxon>Streptosporangiales</taxon>
        <taxon>Streptosporangiaceae</taxon>
        <taxon>Nonomuraea</taxon>
    </lineage>
</organism>